<dbReference type="Proteomes" id="UP001500443">
    <property type="component" value="Unassembled WGS sequence"/>
</dbReference>
<protein>
    <submittedName>
        <fullName evidence="2">Uncharacterized protein</fullName>
    </submittedName>
</protein>
<evidence type="ECO:0000313" key="2">
    <source>
        <dbReference type="EMBL" id="GAA2121936.1"/>
    </source>
</evidence>
<feature type="compositionally biased region" description="Low complexity" evidence="1">
    <location>
        <begin position="1"/>
        <end position="21"/>
    </location>
</feature>
<dbReference type="EMBL" id="BAAAPF010000063">
    <property type="protein sequence ID" value="GAA2121936.1"/>
    <property type="molecule type" value="Genomic_DNA"/>
</dbReference>
<evidence type="ECO:0000313" key="3">
    <source>
        <dbReference type="Proteomes" id="UP001500443"/>
    </source>
</evidence>
<sequence>MNAAAAHRTTTAPSSSAAVAADIPGMDGRYPAGAARGSRRRARPVRSPGRSAGAGGRQPEVPAAERGSTFAT</sequence>
<reference evidence="2 3" key="1">
    <citation type="journal article" date="2019" name="Int. J. Syst. Evol. Microbiol.">
        <title>The Global Catalogue of Microorganisms (GCM) 10K type strain sequencing project: providing services to taxonomists for standard genome sequencing and annotation.</title>
        <authorList>
            <consortium name="The Broad Institute Genomics Platform"/>
            <consortium name="The Broad Institute Genome Sequencing Center for Infectious Disease"/>
            <person name="Wu L."/>
            <person name="Ma J."/>
        </authorList>
    </citation>
    <scope>NUCLEOTIDE SEQUENCE [LARGE SCALE GENOMIC DNA]</scope>
    <source>
        <strain evidence="2 3">JCM 15481</strain>
    </source>
</reference>
<gene>
    <name evidence="2" type="ORF">GCM10009802_25570</name>
</gene>
<feature type="region of interest" description="Disordered" evidence="1">
    <location>
        <begin position="1"/>
        <end position="72"/>
    </location>
</feature>
<accession>A0ABN2Y7E0</accession>
<comment type="caution">
    <text evidence="2">The sequence shown here is derived from an EMBL/GenBank/DDBJ whole genome shotgun (WGS) entry which is preliminary data.</text>
</comment>
<evidence type="ECO:0000256" key="1">
    <source>
        <dbReference type="SAM" id="MobiDB-lite"/>
    </source>
</evidence>
<organism evidence="2 3">
    <name type="scientific">Streptomyces synnematoformans</name>
    <dbReference type="NCBI Taxonomy" id="415721"/>
    <lineage>
        <taxon>Bacteria</taxon>
        <taxon>Bacillati</taxon>
        <taxon>Actinomycetota</taxon>
        <taxon>Actinomycetes</taxon>
        <taxon>Kitasatosporales</taxon>
        <taxon>Streptomycetaceae</taxon>
        <taxon>Streptomyces</taxon>
    </lineage>
</organism>
<keyword evidence="3" id="KW-1185">Reference proteome</keyword>
<name>A0ABN2Y7E0_9ACTN</name>
<proteinExistence type="predicted"/>